<dbReference type="InterPro" id="IPR015942">
    <property type="entry name" value="Asp/Glu/hydantoin_racemase"/>
</dbReference>
<dbReference type="SUPFAM" id="SSF53681">
    <property type="entry name" value="Aspartate/glutamate racemase"/>
    <property type="match status" value="3"/>
</dbReference>
<dbReference type="InterPro" id="IPR001920">
    <property type="entry name" value="Asp/Glu_race"/>
</dbReference>
<comment type="similarity">
    <text evidence="1">Belongs to the aspartate/glutamate racemases family.</text>
</comment>
<evidence type="ECO:0000313" key="3">
    <source>
        <dbReference type="EMBL" id="MDO6671333.1"/>
    </source>
</evidence>
<sequence>MERPNAPSHKASPSVVRYGVVGGLGAIGSADVLLKTVRAAQYCKPPGGVDIAFEQRHFDDGPGIAAEAYDPLRRKFYVYNVLKDMQGKVENAMVPCFLSHTFLAEITPEISFNVVDIFDALLARIRRDYPEVRKIGVLTSSYVRASGIFEQRFGEPEATQDGSLATAGGLEVIYPDATLQRDALMQAIYGPSGIKSGHHGGECLQLLLEACDDLVSQGAEIIVPGLSEIPVLMESLQPLVPVPLLDSNLIYAEYALGVDRERENRNFKLGVLGGVGPAATVDFMRKVVSLTRAERDQDHLKMVVEQNPQIPDRTANLIGKGEDPSIPMLATCQRLEADGANAIAIPCNTAHAFVARIQPYIGIPIINMLTAVVDHIAAIQTPVTRVGLLATSGTVTSRVYHDIIEASGRETLVPDASCQTQVMEAIYGHHGVKAGHTTGECSEHLQAAISHLLARGAEVIILGCTELPLIELDAALRERVALLDPAEILAQRCVALAQAEA</sequence>
<reference evidence="3" key="1">
    <citation type="submission" date="2023-07" db="EMBL/GenBank/DDBJ databases">
        <title>Genome content predicts the carbon catabolic preferences of heterotrophic bacteria.</title>
        <authorList>
            <person name="Gralka M."/>
        </authorList>
    </citation>
    <scope>NUCLEOTIDE SEQUENCE</scope>
    <source>
        <strain evidence="3">C2R13</strain>
    </source>
</reference>
<dbReference type="Pfam" id="PF01177">
    <property type="entry name" value="Asp_Glu_race"/>
    <property type="match status" value="2"/>
</dbReference>
<dbReference type="InterPro" id="IPR018187">
    <property type="entry name" value="Asp/Glu_racemase_AS_1"/>
</dbReference>
<comment type="caution">
    <text evidence="3">The sequence shown here is derived from an EMBL/GenBank/DDBJ whole genome shotgun (WGS) entry which is preliminary data.</text>
</comment>
<dbReference type="PROSITE" id="PS00924">
    <property type="entry name" value="ASP_GLU_RACEMASE_2"/>
    <property type="match status" value="1"/>
</dbReference>
<dbReference type="AlphaFoldDB" id="A0AAP4X0S6"/>
<dbReference type="EMBL" id="JAUORK010000004">
    <property type="protein sequence ID" value="MDO6671333.1"/>
    <property type="molecule type" value="Genomic_DNA"/>
</dbReference>
<evidence type="ECO:0000256" key="1">
    <source>
        <dbReference type="ARBA" id="ARBA00007847"/>
    </source>
</evidence>
<dbReference type="Gene3D" id="3.40.50.1860">
    <property type="match status" value="4"/>
</dbReference>
<dbReference type="NCBIfam" id="TIGR00035">
    <property type="entry name" value="asp_race"/>
    <property type="match status" value="1"/>
</dbReference>
<dbReference type="Proteomes" id="UP001170481">
    <property type="component" value="Unassembled WGS sequence"/>
</dbReference>
<keyword evidence="2 3" id="KW-0413">Isomerase</keyword>
<organism evidence="3 4">
    <name type="scientific">Cobetia amphilecti</name>
    <dbReference type="NCBI Taxonomy" id="1055104"/>
    <lineage>
        <taxon>Bacteria</taxon>
        <taxon>Pseudomonadati</taxon>
        <taxon>Pseudomonadota</taxon>
        <taxon>Gammaproteobacteria</taxon>
        <taxon>Oceanospirillales</taxon>
        <taxon>Halomonadaceae</taxon>
        <taxon>Cobetia</taxon>
    </lineage>
</organism>
<proteinExistence type="inferred from homology"/>
<dbReference type="EC" id="5.1.1.-" evidence="3"/>
<protein>
    <submittedName>
        <fullName evidence="3">Amino acid racemase</fullName>
        <ecNumber evidence="3">5.1.1.-</ecNumber>
    </submittedName>
</protein>
<dbReference type="PROSITE" id="PS00923">
    <property type="entry name" value="ASP_GLU_RACEMASE_1"/>
    <property type="match status" value="1"/>
</dbReference>
<dbReference type="PANTHER" id="PTHR21198:SF7">
    <property type="entry name" value="ASPARTATE-GLUTAMATE RACEMASE FAMILY"/>
    <property type="match status" value="1"/>
</dbReference>
<dbReference type="RefSeq" id="WP_303593003.1">
    <property type="nucleotide sequence ID" value="NZ_JAUORK010000004.1"/>
</dbReference>
<dbReference type="InterPro" id="IPR033134">
    <property type="entry name" value="Asp/Glu_racemase_AS_2"/>
</dbReference>
<dbReference type="PANTHER" id="PTHR21198">
    <property type="entry name" value="GLUTAMATE RACEMASE"/>
    <property type="match status" value="1"/>
</dbReference>
<dbReference type="GO" id="GO:0047661">
    <property type="term" value="F:amino-acid racemase activity"/>
    <property type="evidence" value="ECO:0007669"/>
    <property type="project" value="InterPro"/>
</dbReference>
<dbReference type="InterPro" id="IPR004380">
    <property type="entry name" value="Asp_race"/>
</dbReference>
<name>A0AAP4X0S6_9GAMM</name>
<accession>A0AAP4X0S6</accession>
<evidence type="ECO:0000256" key="2">
    <source>
        <dbReference type="ARBA" id="ARBA00023235"/>
    </source>
</evidence>
<evidence type="ECO:0000313" key="4">
    <source>
        <dbReference type="Proteomes" id="UP001170481"/>
    </source>
</evidence>
<gene>
    <name evidence="3" type="ORF">Q4535_04295</name>
</gene>